<gene>
    <name evidence="3" type="ORF">SAMN04490244_106185</name>
</gene>
<keyword evidence="4" id="KW-1185">Reference proteome</keyword>
<feature type="domain" description="DUF1468" evidence="2">
    <location>
        <begin position="16"/>
        <end position="150"/>
    </location>
</feature>
<dbReference type="InterPro" id="IPR009936">
    <property type="entry name" value="DUF1468"/>
</dbReference>
<dbReference type="AlphaFoldDB" id="A0A1H9V359"/>
<evidence type="ECO:0000259" key="2">
    <source>
        <dbReference type="Pfam" id="PF07331"/>
    </source>
</evidence>
<dbReference type="EMBL" id="FOGU01000006">
    <property type="protein sequence ID" value="SES15687.1"/>
    <property type="molecule type" value="Genomic_DNA"/>
</dbReference>
<evidence type="ECO:0000313" key="4">
    <source>
        <dbReference type="Proteomes" id="UP000198885"/>
    </source>
</evidence>
<feature type="transmembrane region" description="Helical" evidence="1">
    <location>
        <begin position="125"/>
        <end position="147"/>
    </location>
</feature>
<name>A0A1H9V359_9RHOB</name>
<dbReference type="OrthoDB" id="7347787at2"/>
<evidence type="ECO:0000256" key="1">
    <source>
        <dbReference type="SAM" id="Phobius"/>
    </source>
</evidence>
<feature type="transmembrane region" description="Helical" evidence="1">
    <location>
        <begin position="7"/>
        <end position="27"/>
    </location>
</feature>
<keyword evidence="1" id="KW-0812">Transmembrane</keyword>
<proteinExistence type="predicted"/>
<accession>A0A1H9V359</accession>
<feature type="transmembrane region" description="Helical" evidence="1">
    <location>
        <begin position="101"/>
        <end position="118"/>
    </location>
</feature>
<dbReference type="Proteomes" id="UP000198885">
    <property type="component" value="Unassembled WGS sequence"/>
</dbReference>
<feature type="transmembrane region" description="Helical" evidence="1">
    <location>
        <begin position="77"/>
        <end position="95"/>
    </location>
</feature>
<keyword evidence="1" id="KW-0472">Membrane</keyword>
<reference evidence="3 4" key="1">
    <citation type="submission" date="2016-10" db="EMBL/GenBank/DDBJ databases">
        <authorList>
            <person name="de Groot N.N."/>
        </authorList>
    </citation>
    <scope>NUCLEOTIDE SEQUENCE [LARGE SCALE GENOMIC DNA]</scope>
    <source>
        <strain evidence="3 4">DSM 23042</strain>
    </source>
</reference>
<feature type="transmembrane region" description="Helical" evidence="1">
    <location>
        <begin position="47"/>
        <end position="65"/>
    </location>
</feature>
<dbReference type="STRING" id="641238.SAMN04490244_106185"/>
<organism evidence="3 4">
    <name type="scientific">Tranquillimonas rosea</name>
    <dbReference type="NCBI Taxonomy" id="641238"/>
    <lineage>
        <taxon>Bacteria</taxon>
        <taxon>Pseudomonadati</taxon>
        <taxon>Pseudomonadota</taxon>
        <taxon>Alphaproteobacteria</taxon>
        <taxon>Rhodobacterales</taxon>
        <taxon>Roseobacteraceae</taxon>
        <taxon>Tranquillimonas</taxon>
    </lineage>
</organism>
<protein>
    <submittedName>
        <fullName evidence="3">Tripartite tricarboxylate transporter TctB family protein</fullName>
    </submittedName>
</protein>
<dbReference type="RefSeq" id="WP_092693845.1">
    <property type="nucleotide sequence ID" value="NZ_FOGU01000006.1"/>
</dbReference>
<dbReference type="Pfam" id="PF07331">
    <property type="entry name" value="TctB"/>
    <property type="match status" value="1"/>
</dbReference>
<sequence>MSPRERFGRMGILLPVFFLIVTTVYLAEAFTIRAQFSGAGEIGPRTIPILTAILMYVALLVVLIGELRNDAPDEAQGSLLQPALVVVATFVYIFVFRPLGYFPATALYVAALFFVFGFETRRPVWFVFYVAATTLAFYALFGLVFGVRLPPVLGGLL</sequence>
<evidence type="ECO:0000313" key="3">
    <source>
        <dbReference type="EMBL" id="SES15687.1"/>
    </source>
</evidence>
<keyword evidence="1" id="KW-1133">Transmembrane helix</keyword>